<reference evidence="2 3" key="1">
    <citation type="submission" date="2020-12" db="EMBL/GenBank/DDBJ databases">
        <title>Metabolic potential, ecology and presence of endohyphal bacteria is reflected in genomic diversity of Mucoromycotina.</title>
        <authorList>
            <person name="Muszewska A."/>
            <person name="Okrasinska A."/>
            <person name="Steczkiewicz K."/>
            <person name="Drgas O."/>
            <person name="Orlowska M."/>
            <person name="Perlinska-Lenart U."/>
            <person name="Aleksandrzak-Piekarczyk T."/>
            <person name="Szatraj K."/>
            <person name="Zielenkiewicz U."/>
            <person name="Pilsyk S."/>
            <person name="Malc E."/>
            <person name="Mieczkowski P."/>
            <person name="Kruszewska J.S."/>
            <person name="Biernat P."/>
            <person name="Pawlowska J."/>
        </authorList>
    </citation>
    <scope>NUCLEOTIDE SEQUENCE [LARGE SCALE GENOMIC DNA]</scope>
    <source>
        <strain evidence="2 3">CBS 142.35</strain>
    </source>
</reference>
<gene>
    <name evidence="2" type="ORF">INT45_010312</name>
</gene>
<protein>
    <recommendedName>
        <fullName evidence="1">AMP-dependent synthetase/ligase domain-containing protein</fullName>
    </recommendedName>
</protein>
<evidence type="ECO:0000313" key="3">
    <source>
        <dbReference type="Proteomes" id="UP000646827"/>
    </source>
</evidence>
<name>A0A8H7VLX8_9FUNG</name>
<proteinExistence type="predicted"/>
<dbReference type="Pfam" id="PF00501">
    <property type="entry name" value="AMP-binding"/>
    <property type="match status" value="1"/>
</dbReference>
<organism evidence="2 3">
    <name type="scientific">Circinella minor</name>
    <dbReference type="NCBI Taxonomy" id="1195481"/>
    <lineage>
        <taxon>Eukaryota</taxon>
        <taxon>Fungi</taxon>
        <taxon>Fungi incertae sedis</taxon>
        <taxon>Mucoromycota</taxon>
        <taxon>Mucoromycotina</taxon>
        <taxon>Mucoromycetes</taxon>
        <taxon>Mucorales</taxon>
        <taxon>Lichtheimiaceae</taxon>
        <taxon>Circinella</taxon>
    </lineage>
</organism>
<dbReference type="AlphaFoldDB" id="A0A8H7VLX8"/>
<dbReference type="SUPFAM" id="SSF56801">
    <property type="entry name" value="Acetyl-CoA synthetase-like"/>
    <property type="match status" value="1"/>
</dbReference>
<evidence type="ECO:0000259" key="1">
    <source>
        <dbReference type="Pfam" id="PF00501"/>
    </source>
</evidence>
<dbReference type="InterPro" id="IPR042099">
    <property type="entry name" value="ANL_N_sf"/>
</dbReference>
<comment type="caution">
    <text evidence="2">The sequence shown here is derived from an EMBL/GenBank/DDBJ whole genome shotgun (WGS) entry which is preliminary data.</text>
</comment>
<sequence length="349" mass="39479">MKLDLFYLPISMWCDEKATNHLLEQCDVSFIIASELYFKKTLNSVDIMTVDNADIPVKVWKDYDIEELITLATLSTTTKGATGNADKIPVSSSRITETQQRPSNVTAIFLVTGGSSTGLPKAIPYSHRAFLFSLTELSIKHDDQLNPFLAFQEQRESMFMKSSDTWLLASPADRMSTFSEAYNPPWTYMTPNILESIAACLQENASNEEKKVMVNVLRGFKVCMTGGAPVRTSTAKYLKSQGINLRSEYGASEFGSLCTSFQNKSSGDHTFKFSRLSLPYLYFEPFDQDIYHLVIRSNYPGLANNIGNRPNGDFETKDLFTKNHHDEHEQQNEHKSWTLIGRINDTFTM</sequence>
<dbReference type="Gene3D" id="3.40.50.12780">
    <property type="entry name" value="N-terminal domain of ligase-like"/>
    <property type="match status" value="1"/>
</dbReference>
<dbReference type="EMBL" id="JAEPRB010000027">
    <property type="protein sequence ID" value="KAG2225485.1"/>
    <property type="molecule type" value="Genomic_DNA"/>
</dbReference>
<evidence type="ECO:0000313" key="2">
    <source>
        <dbReference type="EMBL" id="KAG2225485.1"/>
    </source>
</evidence>
<dbReference type="Proteomes" id="UP000646827">
    <property type="component" value="Unassembled WGS sequence"/>
</dbReference>
<dbReference type="OrthoDB" id="2261568at2759"/>
<dbReference type="InterPro" id="IPR000873">
    <property type="entry name" value="AMP-dep_synth/lig_dom"/>
</dbReference>
<keyword evidence="3" id="KW-1185">Reference proteome</keyword>
<feature type="domain" description="AMP-dependent synthetase/ligase" evidence="1">
    <location>
        <begin position="2"/>
        <end position="260"/>
    </location>
</feature>
<accession>A0A8H7VLX8</accession>